<feature type="transmembrane region" description="Helical" evidence="8">
    <location>
        <begin position="213"/>
        <end position="230"/>
    </location>
</feature>
<keyword evidence="7 8" id="KW-0472">Membrane</keyword>
<dbReference type="InterPro" id="IPR009450">
    <property type="entry name" value="Plno_GlcNAc_GPI2"/>
</dbReference>
<evidence type="ECO:0000256" key="6">
    <source>
        <dbReference type="ARBA" id="ARBA00022989"/>
    </source>
</evidence>
<proteinExistence type="inferred from homology"/>
<evidence type="ECO:0000256" key="2">
    <source>
        <dbReference type="ARBA" id="ARBA00004687"/>
    </source>
</evidence>
<keyword evidence="6 8" id="KW-1133">Transmembrane helix</keyword>
<evidence type="ECO:0000256" key="8">
    <source>
        <dbReference type="SAM" id="Phobius"/>
    </source>
</evidence>
<comment type="pathway">
    <text evidence="2">Glycolipid biosynthesis; glycosylphosphatidylinositol-anchor biosynthesis.</text>
</comment>
<reference evidence="10 11" key="1">
    <citation type="submission" date="2025-05" db="UniProtKB">
        <authorList>
            <consortium name="RefSeq"/>
        </authorList>
    </citation>
    <scope>IDENTIFICATION</scope>
    <source>
        <tissue evidence="10 11">Muscle</tissue>
    </source>
</reference>
<dbReference type="Pfam" id="PF06432">
    <property type="entry name" value="GPI2"/>
    <property type="match status" value="1"/>
</dbReference>
<keyword evidence="5 8" id="KW-0812">Transmembrane</keyword>
<evidence type="ECO:0000256" key="4">
    <source>
        <dbReference type="ARBA" id="ARBA00022502"/>
    </source>
</evidence>
<evidence type="ECO:0000256" key="3">
    <source>
        <dbReference type="ARBA" id="ARBA00008321"/>
    </source>
</evidence>
<comment type="similarity">
    <text evidence="3">Belongs to the PIGC family.</text>
</comment>
<evidence type="ECO:0000256" key="7">
    <source>
        <dbReference type="ARBA" id="ARBA00023136"/>
    </source>
</evidence>
<dbReference type="RefSeq" id="XP_022255019.1">
    <property type="nucleotide sequence ID" value="XM_022399311.1"/>
</dbReference>
<feature type="transmembrane region" description="Helical" evidence="8">
    <location>
        <begin position="265"/>
        <end position="287"/>
    </location>
</feature>
<dbReference type="PANTHER" id="PTHR12982:SF0">
    <property type="entry name" value="PHOSPHATIDYLINOSITOL N-ACETYLGLUCOSAMINYLTRANSFERASE SUBUNIT C"/>
    <property type="match status" value="1"/>
</dbReference>
<gene>
    <name evidence="10 11" type="primary">LOC106470669</name>
</gene>
<evidence type="ECO:0000313" key="11">
    <source>
        <dbReference type="RefSeq" id="XP_022255019.1"/>
    </source>
</evidence>
<organism evidence="9 10">
    <name type="scientific">Limulus polyphemus</name>
    <name type="common">Atlantic horseshoe crab</name>
    <dbReference type="NCBI Taxonomy" id="6850"/>
    <lineage>
        <taxon>Eukaryota</taxon>
        <taxon>Metazoa</taxon>
        <taxon>Ecdysozoa</taxon>
        <taxon>Arthropoda</taxon>
        <taxon>Chelicerata</taxon>
        <taxon>Merostomata</taxon>
        <taxon>Xiphosura</taxon>
        <taxon>Limulidae</taxon>
        <taxon>Limulus</taxon>
    </lineage>
</organism>
<evidence type="ECO:0000313" key="9">
    <source>
        <dbReference type="Proteomes" id="UP000694941"/>
    </source>
</evidence>
<dbReference type="RefSeq" id="XP_022255018.1">
    <property type="nucleotide sequence ID" value="XM_022399310.1"/>
</dbReference>
<comment type="subcellular location">
    <subcellularLocation>
        <location evidence="1">Membrane</location>
        <topology evidence="1">Multi-pass membrane protein</topology>
    </subcellularLocation>
</comment>
<evidence type="ECO:0000313" key="10">
    <source>
        <dbReference type="RefSeq" id="XP_022255018.1"/>
    </source>
</evidence>
<dbReference type="PANTHER" id="PTHR12982">
    <property type="entry name" value="PHOSPHATIDYLINOSITOL GLYCAN, CLASS C"/>
    <property type="match status" value="1"/>
</dbReference>
<dbReference type="PIRSF" id="PIRSF016104">
    <property type="entry name" value="GPI2"/>
    <property type="match status" value="1"/>
</dbReference>
<keyword evidence="9" id="KW-1185">Reference proteome</keyword>
<feature type="transmembrane region" description="Helical" evidence="8">
    <location>
        <begin position="96"/>
        <end position="117"/>
    </location>
</feature>
<keyword evidence="4" id="KW-0337">GPI-anchor biosynthesis</keyword>
<feature type="transmembrane region" description="Helical" evidence="8">
    <location>
        <begin position="242"/>
        <end position="259"/>
    </location>
</feature>
<sequence>MDFETSILCTSSQNRLFSRSLIDSQPEDLDMWKKILYKKQAFPDNYVDQSFLCDLNNVNGESYSIQQSFFCTTAVTQEICCTCIFVVIFANLVSETLSPSFVISSSGLLVVIFYLFFSTFLDKTCYNLLSKGFEDLKSVVIFMSFALGFSSIMKTLTETISTDTVYAMSTFMFLVHLVFHDYGAHAVIVSETISINAAVFATVCLGSRLPNEIYTFALLLIGAEVFVLSPVPRRYIQENCPFGQVVLTVLLTCITMLLMGSFETPYLLCTTIVLVCVNFLCPLYFVYCQAHKRHISGPWDEAVVWSS</sequence>
<name>A0ABM1TGL2_LIMPO</name>
<feature type="transmembrane region" description="Helical" evidence="8">
    <location>
        <begin position="69"/>
        <end position="90"/>
    </location>
</feature>
<feature type="transmembrane region" description="Helical" evidence="8">
    <location>
        <begin position="138"/>
        <end position="157"/>
    </location>
</feature>
<evidence type="ECO:0000256" key="5">
    <source>
        <dbReference type="ARBA" id="ARBA00022692"/>
    </source>
</evidence>
<dbReference type="Proteomes" id="UP000694941">
    <property type="component" value="Unplaced"/>
</dbReference>
<protein>
    <submittedName>
        <fullName evidence="10 11">Phosphatidylinositol N-acetylglucosaminyltransferase subunit C-like isoform X1</fullName>
    </submittedName>
</protein>
<dbReference type="GeneID" id="106470669"/>
<accession>A0ABM1TGL2</accession>
<evidence type="ECO:0000256" key="1">
    <source>
        <dbReference type="ARBA" id="ARBA00004141"/>
    </source>
</evidence>